<keyword evidence="2" id="KW-0732">Signal</keyword>
<feature type="compositionally biased region" description="Acidic residues" evidence="1">
    <location>
        <begin position="579"/>
        <end position="589"/>
    </location>
</feature>
<feature type="region of interest" description="Disordered" evidence="1">
    <location>
        <begin position="456"/>
        <end position="606"/>
    </location>
</feature>
<dbReference type="RefSeq" id="XP_013395351.1">
    <property type="nucleotide sequence ID" value="XM_013539897.1"/>
</dbReference>
<dbReference type="Proteomes" id="UP000085678">
    <property type="component" value="Unplaced"/>
</dbReference>
<dbReference type="GeneID" id="106162581"/>
<protein>
    <submittedName>
        <fullName evidence="4">Uncharacterized protein LOC106162581 isoform X1</fullName>
    </submittedName>
    <submittedName>
        <fullName evidence="5">Uncharacterized protein LOC106162581 isoform X2</fullName>
    </submittedName>
</protein>
<feature type="compositionally biased region" description="Polar residues" evidence="1">
    <location>
        <begin position="534"/>
        <end position="543"/>
    </location>
</feature>
<sequence length="625" mass="66081">MKRDTVAIILVCLSAVCAQYGNQIITQSLLRTLSRRISGPLARFPPHIAQGFRGLQNPIIGPGFGLEPFGPGPGVAEINFDPNPADFVPRAVPHRRPFHGGLITLLRPGPPLRATFQNTRPGAGLPRRQPAAFGGQLEPRRFVINNRAGRYNTPRVDPLVPLNTNPAPLNPNVLVNPSDQQTLLTTGPSRDYDPSALGPIHFSAEQAKPEQNNVDVANSDGVVRVVEGAASGNDENYDSSALGPIHFPAEQAKPEQDNTVAHEDSGVVRVGEGIVFGNDENYDPYTLGPIHFPAEQAKPEQDNTVAHEDSGVVRVGEGAVFGNDENYNSSALGPIHFPAEQAKPEQDNTVAHEDSGVVRVGEGAVSGNDENYDPSTLGPIHFSAEQAKPDNTVAHEDSGVVRVGEGAVFGADARGDANTGHTTNIPRKPTNTDEPLTDVPAVNGPEMITVSNAVFNKPPTDNAGTIPVHVNPNSNAGSVNHPAPENNREVSADSVPSIINDITSSNVDSNDLSNSADSSSLDHDNDIDSDIGASLNNNILPSDSSEDSVDGQINDVVLSSDSNEDSGEDLNNDVVNSTDTDEGSGEDLNNDALFSSNTDEASAPSVAQDRNTNIALAMAYLDMVY</sequence>
<feature type="region of interest" description="Disordered" evidence="1">
    <location>
        <begin position="411"/>
        <end position="436"/>
    </location>
</feature>
<accession>A0A1S3IAR6</accession>
<evidence type="ECO:0000256" key="2">
    <source>
        <dbReference type="SAM" id="SignalP"/>
    </source>
</evidence>
<feature type="signal peptide" evidence="2">
    <location>
        <begin position="1"/>
        <end position="18"/>
    </location>
</feature>
<name>A0A1S3IAR6_LINAN</name>
<evidence type="ECO:0000313" key="4">
    <source>
        <dbReference type="RefSeq" id="XP_013395351.1"/>
    </source>
</evidence>
<reference evidence="4 5" key="1">
    <citation type="submission" date="2025-04" db="UniProtKB">
        <authorList>
            <consortium name="RefSeq"/>
        </authorList>
    </citation>
    <scope>IDENTIFICATION</scope>
    <source>
        <tissue evidence="4 5">Gonads</tissue>
    </source>
</reference>
<dbReference type="RefSeq" id="XP_013395352.1">
    <property type="nucleotide sequence ID" value="XM_013539898.1"/>
</dbReference>
<keyword evidence="3" id="KW-1185">Reference proteome</keyword>
<gene>
    <name evidence="4 5" type="primary">LOC106162581</name>
</gene>
<dbReference type="AlphaFoldDB" id="A0A1S3IAR6"/>
<organism evidence="3 5">
    <name type="scientific">Lingula anatina</name>
    <name type="common">Brachiopod</name>
    <name type="synonym">Lingula unguis</name>
    <dbReference type="NCBI Taxonomy" id="7574"/>
    <lineage>
        <taxon>Eukaryota</taxon>
        <taxon>Metazoa</taxon>
        <taxon>Spiralia</taxon>
        <taxon>Lophotrochozoa</taxon>
        <taxon>Brachiopoda</taxon>
        <taxon>Linguliformea</taxon>
        <taxon>Lingulata</taxon>
        <taxon>Lingulida</taxon>
        <taxon>Linguloidea</taxon>
        <taxon>Lingulidae</taxon>
        <taxon>Lingula</taxon>
    </lineage>
</organism>
<evidence type="ECO:0000256" key="1">
    <source>
        <dbReference type="SAM" id="MobiDB-lite"/>
    </source>
</evidence>
<evidence type="ECO:0000313" key="3">
    <source>
        <dbReference type="Proteomes" id="UP000085678"/>
    </source>
</evidence>
<feature type="compositionally biased region" description="Acidic residues" evidence="1">
    <location>
        <begin position="562"/>
        <end position="571"/>
    </location>
</feature>
<proteinExistence type="predicted"/>
<evidence type="ECO:0000313" key="5">
    <source>
        <dbReference type="RefSeq" id="XP_013395352.1"/>
    </source>
</evidence>
<feature type="compositionally biased region" description="Low complexity" evidence="1">
    <location>
        <begin position="504"/>
        <end position="519"/>
    </location>
</feature>
<dbReference type="KEGG" id="lak:106162581"/>
<feature type="chain" id="PRO_5014545821" evidence="2">
    <location>
        <begin position="19"/>
        <end position="625"/>
    </location>
</feature>